<comment type="caution">
    <text evidence="1">The sequence shown here is derived from an EMBL/GenBank/DDBJ whole genome shotgun (WGS) entry which is preliminary data.</text>
</comment>
<evidence type="ECO:0000313" key="1">
    <source>
        <dbReference type="EMBL" id="NVN09709.1"/>
    </source>
</evidence>
<proteinExistence type="predicted"/>
<dbReference type="InterPro" id="IPR054440">
    <property type="entry name" value="Gp32-like"/>
</dbReference>
<sequence length="145" mass="15711">MSSWDITSANSVFTMTAGSLIPVPFVLSQYSADRAFEAESVESAETQMTIDGKLLGGWVPNPFNMTIQLAASSDSYAMFEMIAEYERVQMTKLRLGALISLPSIGRKFTLNGGFLLSIVPLPSAGRVLDARPVQIRWESCVGAAL</sequence>
<accession>A0A7Y7ISU1</accession>
<evidence type="ECO:0000313" key="2">
    <source>
        <dbReference type="Proteomes" id="UP000534870"/>
    </source>
</evidence>
<organism evidence="1 2">
    <name type="scientific">Nguyenibacter vanlangensis</name>
    <dbReference type="NCBI Taxonomy" id="1216886"/>
    <lineage>
        <taxon>Bacteria</taxon>
        <taxon>Pseudomonadati</taxon>
        <taxon>Pseudomonadota</taxon>
        <taxon>Alphaproteobacteria</taxon>
        <taxon>Acetobacterales</taxon>
        <taxon>Acetobacteraceae</taxon>
        <taxon>Nguyenibacter</taxon>
    </lineage>
</organism>
<dbReference type="Proteomes" id="UP000534870">
    <property type="component" value="Unassembled WGS sequence"/>
</dbReference>
<dbReference type="Pfam" id="PF22764">
    <property type="entry name" value="E217_Gp32"/>
    <property type="match status" value="1"/>
</dbReference>
<dbReference type="RefSeq" id="WP_176638509.1">
    <property type="nucleotide sequence ID" value="NZ_JABXXP010000003.1"/>
</dbReference>
<protein>
    <submittedName>
        <fullName evidence="1">Uncharacterized protein</fullName>
    </submittedName>
</protein>
<dbReference type="EMBL" id="JABXXP010000003">
    <property type="protein sequence ID" value="NVN09709.1"/>
    <property type="molecule type" value="Genomic_DNA"/>
</dbReference>
<reference evidence="1 2" key="1">
    <citation type="submission" date="2020-06" db="EMBL/GenBank/DDBJ databases">
        <title>Description of novel acetic acid bacteria.</title>
        <authorList>
            <person name="Sombolestani A."/>
        </authorList>
    </citation>
    <scope>NUCLEOTIDE SEQUENCE [LARGE SCALE GENOMIC DNA]</scope>
    <source>
        <strain evidence="1 2">LMG 31431</strain>
    </source>
</reference>
<gene>
    <name evidence="1" type="ORF">HUK84_00845</name>
</gene>
<name>A0A7Y7ISU1_9PROT</name>
<dbReference type="AlphaFoldDB" id="A0A7Y7ISU1"/>